<evidence type="ECO:0000256" key="1">
    <source>
        <dbReference type="ARBA" id="ARBA00005912"/>
    </source>
</evidence>
<evidence type="ECO:0000259" key="6">
    <source>
        <dbReference type="Pfam" id="PF01765"/>
    </source>
</evidence>
<dbReference type="Gene3D" id="1.10.132.20">
    <property type="entry name" value="Ribosome-recycling factor"/>
    <property type="match status" value="1"/>
</dbReference>
<dbReference type="Pfam" id="PF01765">
    <property type="entry name" value="RRF"/>
    <property type="match status" value="1"/>
</dbReference>
<dbReference type="PANTHER" id="PTHR20982:SF3">
    <property type="entry name" value="MITOCHONDRIAL RIBOSOME RECYCLING FACTOR PSEUDO 1"/>
    <property type="match status" value="1"/>
</dbReference>
<feature type="transmembrane region" description="Helical" evidence="5">
    <location>
        <begin position="91"/>
        <end position="110"/>
    </location>
</feature>
<dbReference type="PANTHER" id="PTHR20982">
    <property type="entry name" value="RIBOSOME RECYCLING FACTOR"/>
    <property type="match status" value="1"/>
</dbReference>
<dbReference type="SUPFAM" id="SSF55194">
    <property type="entry name" value="Ribosome recycling factor, RRF"/>
    <property type="match status" value="2"/>
</dbReference>
<gene>
    <name evidence="7" type="primary">Mrrf_0</name>
    <name evidence="7" type="ORF">GTO93_0006043</name>
</gene>
<protein>
    <recommendedName>
        <fullName evidence="2">Ribosome-recycling factor, mitochondrial</fullName>
    </recommendedName>
    <alternativeName>
        <fullName evidence="4">Ribosome-releasing factor, mitochondrial</fullName>
    </alternativeName>
</protein>
<keyword evidence="5" id="KW-0472">Membrane</keyword>
<keyword evidence="3" id="KW-0648">Protein biosynthesis</keyword>
<comment type="similarity">
    <text evidence="1">Belongs to the RRF family.</text>
</comment>
<name>A0ABS2YEP2_POLSP</name>
<keyword evidence="5" id="KW-0812">Transmembrane</keyword>
<evidence type="ECO:0000256" key="5">
    <source>
        <dbReference type="SAM" id="Phobius"/>
    </source>
</evidence>
<dbReference type="Gene3D" id="3.30.1360.40">
    <property type="match status" value="2"/>
</dbReference>
<keyword evidence="5" id="KW-1133">Transmembrane helix</keyword>
<dbReference type="InterPro" id="IPR036191">
    <property type="entry name" value="RRF_sf"/>
</dbReference>
<dbReference type="InterPro" id="IPR023584">
    <property type="entry name" value="Ribosome_recyc_fac_dom"/>
</dbReference>
<proteinExistence type="inferred from homology"/>
<feature type="non-terminal residue" evidence="7">
    <location>
        <position position="1"/>
    </location>
</feature>
<organism evidence="7 8">
    <name type="scientific">Polyodon spathula</name>
    <name type="common">North American paddlefish</name>
    <name type="synonym">Squalus spathula</name>
    <dbReference type="NCBI Taxonomy" id="7913"/>
    <lineage>
        <taxon>Eukaryota</taxon>
        <taxon>Metazoa</taxon>
        <taxon>Chordata</taxon>
        <taxon>Craniata</taxon>
        <taxon>Vertebrata</taxon>
        <taxon>Euteleostomi</taxon>
        <taxon>Actinopterygii</taxon>
        <taxon>Chondrostei</taxon>
        <taxon>Acipenseriformes</taxon>
        <taxon>Polyodontidae</taxon>
        <taxon>Polyodon</taxon>
    </lineage>
</organism>
<evidence type="ECO:0000256" key="2">
    <source>
        <dbReference type="ARBA" id="ARBA00020581"/>
    </source>
</evidence>
<comment type="caution">
    <text evidence="7">The sequence shown here is derived from an EMBL/GenBank/DDBJ whole genome shotgun (WGS) entry which is preliminary data.</text>
</comment>
<evidence type="ECO:0000313" key="7">
    <source>
        <dbReference type="EMBL" id="MBN3284392.1"/>
    </source>
</evidence>
<keyword evidence="8" id="KW-1185">Reference proteome</keyword>
<reference evidence="7" key="1">
    <citation type="journal article" date="2021" name="Cell">
        <title>Tracing the genetic footprints of vertebrate landing in non-teleost ray-finned fishes.</title>
        <authorList>
            <person name="Bi X."/>
            <person name="Wang K."/>
            <person name="Yang L."/>
            <person name="Pan H."/>
            <person name="Jiang H."/>
            <person name="Wei Q."/>
            <person name="Fang M."/>
            <person name="Yu H."/>
            <person name="Zhu C."/>
            <person name="Cai Y."/>
            <person name="He Y."/>
            <person name="Gan X."/>
            <person name="Zeng H."/>
            <person name="Yu D."/>
            <person name="Zhu Y."/>
            <person name="Jiang H."/>
            <person name="Qiu Q."/>
            <person name="Yang H."/>
            <person name="Zhang Y.E."/>
            <person name="Wang W."/>
            <person name="Zhu M."/>
            <person name="He S."/>
            <person name="Zhang G."/>
        </authorList>
    </citation>
    <scope>NUCLEOTIDE SEQUENCE</scope>
    <source>
        <strain evidence="7">Pddl_001</strain>
    </source>
</reference>
<dbReference type="Proteomes" id="UP001166093">
    <property type="component" value="Unassembled WGS sequence"/>
</dbReference>
<dbReference type="InterPro" id="IPR002661">
    <property type="entry name" value="Ribosome_recyc_fac"/>
</dbReference>
<dbReference type="EMBL" id="JAAWVQ010136067">
    <property type="protein sequence ID" value="MBN3284392.1"/>
    <property type="molecule type" value="Genomic_DNA"/>
</dbReference>
<evidence type="ECO:0000256" key="4">
    <source>
        <dbReference type="ARBA" id="ARBA00033107"/>
    </source>
</evidence>
<evidence type="ECO:0000256" key="3">
    <source>
        <dbReference type="ARBA" id="ARBA00022917"/>
    </source>
</evidence>
<accession>A0ABS2YEP2</accession>
<sequence>MALSRLGHLRPALSRSLPALLRTPLEITVSRPGLCQKGCGQCGALPLSQSRHLATKKNKGISHNKITKNADTILGEIPGLPQIFKNSFRGYWVMLGMSLLLNVCFFYSLGALDHITVTTKDGKFPLNQLAQISMKSPQLILVNLTSFPELTSSTPALTLERRRRTDASSEMCAVGHPRLFTLQACHACTSELQRRRITQLWAACRQARERPASLQGSLATAAATKAIRESGMNLNPEVDGAVVRVPIPKVTREHREKLAKLAKQFTNKAKESLRKVRTNAVNQAKRSKDTVSEDTIKLIEKQVKDGAWFMVSCSFLHWLYTVHTCIHKEGQGAYVYPDMLILTVTCAKECSEQVSSQNGFLAT</sequence>
<feature type="domain" description="Ribosome recycling factor" evidence="6">
    <location>
        <begin position="220"/>
        <end position="304"/>
    </location>
</feature>
<evidence type="ECO:0000313" key="8">
    <source>
        <dbReference type="Proteomes" id="UP001166093"/>
    </source>
</evidence>
<feature type="non-terminal residue" evidence="7">
    <location>
        <position position="363"/>
    </location>
</feature>